<dbReference type="PROSITE" id="PS50076">
    <property type="entry name" value="DNAJ_2"/>
    <property type="match status" value="1"/>
</dbReference>
<protein>
    <submittedName>
        <fullName evidence="5">Mitochondrial</fullName>
    </submittedName>
</protein>
<dbReference type="PANTHER" id="PTHR47447:SF17">
    <property type="entry name" value="OS12G0638900 PROTEIN"/>
    <property type="match status" value="1"/>
</dbReference>
<dbReference type="Gene3D" id="3.60.40.10">
    <property type="entry name" value="PPM-type phosphatase domain"/>
    <property type="match status" value="2"/>
</dbReference>
<feature type="repeat" description="PPR" evidence="2">
    <location>
        <begin position="260"/>
        <end position="294"/>
    </location>
</feature>
<dbReference type="Pfam" id="PF00226">
    <property type="entry name" value="DnaJ"/>
    <property type="match status" value="1"/>
</dbReference>
<dbReference type="SUPFAM" id="SSF46565">
    <property type="entry name" value="Chaperone J-domain"/>
    <property type="match status" value="1"/>
</dbReference>
<dbReference type="InterPro" id="IPR001932">
    <property type="entry name" value="PPM-type_phosphatase-like_dom"/>
</dbReference>
<dbReference type="SMART" id="SM00332">
    <property type="entry name" value="PP2Cc"/>
    <property type="match status" value="1"/>
</dbReference>
<dbReference type="PANTHER" id="PTHR47447">
    <property type="entry name" value="OS03G0856100 PROTEIN"/>
    <property type="match status" value="1"/>
</dbReference>
<dbReference type="NCBIfam" id="TIGR00756">
    <property type="entry name" value="PPR"/>
    <property type="match status" value="2"/>
</dbReference>
<keyword evidence="6" id="KW-1185">Reference proteome</keyword>
<feature type="repeat" description="PPR" evidence="2">
    <location>
        <begin position="225"/>
        <end position="259"/>
    </location>
</feature>
<dbReference type="CDD" id="cd06257">
    <property type="entry name" value="DnaJ"/>
    <property type="match status" value="1"/>
</dbReference>
<accession>A0ABP0S1F9</accession>
<feature type="domain" description="J" evidence="3">
    <location>
        <begin position="873"/>
        <end position="951"/>
    </location>
</feature>
<dbReference type="Pfam" id="PF00481">
    <property type="entry name" value="PP2C"/>
    <property type="match status" value="1"/>
</dbReference>
<dbReference type="Gene3D" id="1.10.287.110">
    <property type="entry name" value="DnaJ domain"/>
    <property type="match status" value="1"/>
</dbReference>
<dbReference type="SUPFAM" id="SSF81606">
    <property type="entry name" value="PP2C-like"/>
    <property type="match status" value="2"/>
</dbReference>
<evidence type="ECO:0000313" key="5">
    <source>
        <dbReference type="EMBL" id="CAK9106197.1"/>
    </source>
</evidence>
<evidence type="ECO:0000259" key="4">
    <source>
        <dbReference type="PROSITE" id="PS51746"/>
    </source>
</evidence>
<feature type="repeat" description="PPR" evidence="2">
    <location>
        <begin position="310"/>
        <end position="344"/>
    </location>
</feature>
<dbReference type="Pfam" id="PF01535">
    <property type="entry name" value="PPR"/>
    <property type="match status" value="1"/>
</dbReference>
<dbReference type="InterPro" id="IPR002885">
    <property type="entry name" value="PPR_rpt"/>
</dbReference>
<evidence type="ECO:0000259" key="3">
    <source>
        <dbReference type="PROSITE" id="PS50076"/>
    </source>
</evidence>
<name>A0ABP0S1F9_9DINO</name>
<dbReference type="Pfam" id="PF13812">
    <property type="entry name" value="PPR_3"/>
    <property type="match status" value="1"/>
</dbReference>
<gene>
    <name evidence="5" type="ORF">SCF082_LOCUS49462</name>
</gene>
<dbReference type="InterPro" id="IPR036457">
    <property type="entry name" value="PPM-type-like_dom_sf"/>
</dbReference>
<reference evidence="5 6" key="1">
    <citation type="submission" date="2024-02" db="EMBL/GenBank/DDBJ databases">
        <authorList>
            <person name="Chen Y."/>
            <person name="Shah S."/>
            <person name="Dougan E. K."/>
            <person name="Thang M."/>
            <person name="Chan C."/>
        </authorList>
    </citation>
    <scope>NUCLEOTIDE SEQUENCE [LARGE SCALE GENOMIC DNA]</scope>
</reference>
<feature type="repeat" description="PPR" evidence="2">
    <location>
        <begin position="345"/>
        <end position="375"/>
    </location>
</feature>
<evidence type="ECO:0000256" key="1">
    <source>
        <dbReference type="ARBA" id="ARBA00022737"/>
    </source>
</evidence>
<sequence>MVRKEREAKEAQAGDVLNIDSEAGGFRSVLWVSKMVGDKYEDAKVRGPRRKRRCEAIKDGLELRIACRDAPKELKLEAAQKRSVELIYAVYKKEELPKDDFVYEEPVEKPMRQRLARKPRGTGWQRVGDKASVATRGFAGPGMEMFGVSVWCQGHSCAERLPRCFRLESRCRAAAADGVQRERAGAEGAALRRGGRLLGGEPAAQKWAEAIQLLKVMDQRHVQPSLKFFGALLSACHRRARWEHALLLLDEMTLRRVEPDVVTFNAALAACGRGGRWRHSVHLLHQLRKSELEPTEVTRSSVPRSAVVETMNATDQVMSALERSRQWELAIRFFEEMLDEQCTPDVITWNSLLSACESGGQWSSALHFLSEAERAVSWEPEKLSVLKPGYNSLISACAKAGLWEKCFHLLWRSSDGQRGADLVCYNSILLHLDSSKWRASLLLREDAASFARAPGVRPRMISAQDLTLSRAVATSLQEGSYGHFTAEVAVSMKSLMKMLQGGAPAALHGDDSLELALETFRLRSLAGEAEAPGLVRGLLRGLEAPALRWLACNEVSLTKHQRITEPALEILSSVGLEFARLAAEGLQMFASDQPPDREIWETGHETVDIVKKGEFFRHCSAPMAFDPVKGQYLKVDSATNSYVNCDVPHDPIEYPLVVNTGASLVGQTDEDLNAPDRPRSMLLKELVKTGAAMKTPLFFLDQPAACFALFDGVRGGAAVEWCSKHFHTKLLPQLSASITSWHDPDLRDLFQSILAELDVQLVQQAGCCWEGVSVSIALLLGDRLVVASVGGTHALVISPNGTWRALDGRHTPSSLEEQKRIQALGAQVVGESSGPGVVRAPFVKKAEKAREWQIQEDATVEEEVRRVLEATPDSFATLGLGPEDTVDGKSARSSYKKLALKVHPDKAPEELKARAKEAFEKVEKAAATVEAFSETDLEATQCLQRVLHAAGARHASMSRATALKVLGVAEESTTEEAGKKGRELREQIMKLGMLTDGNYGHPDQAEAVRMIEEAAEAFAEPAALTASKGEGFVALKPVQVTRALGLRDLKLPRKVVSSEPQIDILPLESLGSHHLVLLSSGATSLSDQEVINRIRGFAGQPKAASLLVAADAAARNAQLGAKGPQRFGCCIVGVFEVGPGYVEPAAKKAKKDGTEKVRARHILLKHKDLKQKMDPQAHLKSKGALDHRSTWLFWGIAPAGAIERCGGRSEVRSSRMREIEVMPTRVNRQPAKGLVRAEGEP</sequence>
<comment type="caution">
    <text evidence="5">The sequence shown here is derived from an EMBL/GenBank/DDBJ whole genome shotgun (WGS) entry which is preliminary data.</text>
</comment>
<dbReference type="Pfam" id="PF13041">
    <property type="entry name" value="PPR_2"/>
    <property type="match status" value="1"/>
</dbReference>
<proteinExistence type="predicted"/>
<feature type="domain" description="PPM-type phosphatase" evidence="4">
    <location>
        <begin position="680"/>
        <end position="1135"/>
    </location>
</feature>
<keyword evidence="1" id="KW-0677">Repeat</keyword>
<dbReference type="Proteomes" id="UP001642464">
    <property type="component" value="Unassembled WGS sequence"/>
</dbReference>
<dbReference type="EMBL" id="CAXAMM010042684">
    <property type="protein sequence ID" value="CAK9106197.1"/>
    <property type="molecule type" value="Genomic_DNA"/>
</dbReference>
<dbReference type="InterPro" id="IPR036869">
    <property type="entry name" value="J_dom_sf"/>
</dbReference>
<dbReference type="InterPro" id="IPR001623">
    <property type="entry name" value="DnaJ_domain"/>
</dbReference>
<dbReference type="PROSITE" id="PS51746">
    <property type="entry name" value="PPM_2"/>
    <property type="match status" value="1"/>
</dbReference>
<dbReference type="InterPro" id="IPR011990">
    <property type="entry name" value="TPR-like_helical_dom_sf"/>
</dbReference>
<dbReference type="PROSITE" id="PS51375">
    <property type="entry name" value="PPR"/>
    <property type="match status" value="4"/>
</dbReference>
<evidence type="ECO:0000313" key="6">
    <source>
        <dbReference type="Proteomes" id="UP001642464"/>
    </source>
</evidence>
<evidence type="ECO:0000256" key="2">
    <source>
        <dbReference type="PROSITE-ProRule" id="PRU00708"/>
    </source>
</evidence>
<dbReference type="Gene3D" id="1.25.40.10">
    <property type="entry name" value="Tetratricopeptide repeat domain"/>
    <property type="match status" value="2"/>
</dbReference>
<organism evidence="5 6">
    <name type="scientific">Durusdinium trenchii</name>
    <dbReference type="NCBI Taxonomy" id="1381693"/>
    <lineage>
        <taxon>Eukaryota</taxon>
        <taxon>Sar</taxon>
        <taxon>Alveolata</taxon>
        <taxon>Dinophyceae</taxon>
        <taxon>Suessiales</taxon>
        <taxon>Symbiodiniaceae</taxon>
        <taxon>Durusdinium</taxon>
    </lineage>
</organism>
<dbReference type="SMART" id="SM00271">
    <property type="entry name" value="DnaJ"/>
    <property type="match status" value="1"/>
</dbReference>